<proteinExistence type="predicted"/>
<gene>
    <name evidence="2" type="ORF">NOR_01908</name>
</gene>
<evidence type="ECO:0000256" key="1">
    <source>
        <dbReference type="SAM" id="MobiDB-lite"/>
    </source>
</evidence>
<accession>A0A162JSU3</accession>
<evidence type="ECO:0000313" key="3">
    <source>
        <dbReference type="Proteomes" id="UP000243498"/>
    </source>
</evidence>
<comment type="caution">
    <text evidence="2">The sequence shown here is derived from an EMBL/GenBank/DDBJ whole genome shotgun (WGS) entry which is preliminary data.</text>
</comment>
<reference evidence="2 3" key="1">
    <citation type="journal article" date="2016" name="Genome Biol. Evol.">
        <title>Divergent and convergent evolution of fungal pathogenicity.</title>
        <authorList>
            <person name="Shang Y."/>
            <person name="Xiao G."/>
            <person name="Zheng P."/>
            <person name="Cen K."/>
            <person name="Zhan S."/>
            <person name="Wang C."/>
        </authorList>
    </citation>
    <scope>NUCLEOTIDE SEQUENCE [LARGE SCALE GENOMIC DNA]</scope>
    <source>
        <strain evidence="2 3">RCEF 4871</strain>
    </source>
</reference>
<evidence type="ECO:0000313" key="2">
    <source>
        <dbReference type="EMBL" id="OAA48658.1"/>
    </source>
</evidence>
<name>A0A162JSU3_METRR</name>
<dbReference type="EMBL" id="AZHC01000004">
    <property type="protein sequence ID" value="OAA48658.1"/>
    <property type="molecule type" value="Genomic_DNA"/>
</dbReference>
<protein>
    <submittedName>
        <fullName evidence="2">Uncharacterized protein</fullName>
    </submittedName>
</protein>
<keyword evidence="3" id="KW-1185">Reference proteome</keyword>
<organism evidence="2 3">
    <name type="scientific">Metarhizium rileyi (strain RCEF 4871)</name>
    <name type="common">Nomuraea rileyi</name>
    <dbReference type="NCBI Taxonomy" id="1649241"/>
    <lineage>
        <taxon>Eukaryota</taxon>
        <taxon>Fungi</taxon>
        <taxon>Dikarya</taxon>
        <taxon>Ascomycota</taxon>
        <taxon>Pezizomycotina</taxon>
        <taxon>Sordariomycetes</taxon>
        <taxon>Hypocreomycetidae</taxon>
        <taxon>Hypocreales</taxon>
        <taxon>Clavicipitaceae</taxon>
        <taxon>Metarhizium</taxon>
    </lineage>
</organism>
<dbReference type="AlphaFoldDB" id="A0A162JSU3"/>
<dbReference type="Proteomes" id="UP000243498">
    <property type="component" value="Unassembled WGS sequence"/>
</dbReference>
<sequence>MPCHVRFGFEPVITACSHHDLLICNLHLLTQGLPSSAHSTTASTEYTQGPIDATYPRCVSGASRTPNTTTRRKSFRLDDADTTAITTITIAHPERATQAPCGTRTVPAPNIDSRPEGPWSTKGSILRGTKLSGKRCFCGRTNNNMI</sequence>
<feature type="region of interest" description="Disordered" evidence="1">
    <location>
        <begin position="98"/>
        <end position="125"/>
    </location>
</feature>